<gene>
    <name evidence="1" type="ORF">FL583_15485</name>
</gene>
<dbReference type="Proteomes" id="UP000317982">
    <property type="component" value="Unassembled WGS sequence"/>
</dbReference>
<organism evidence="1 2">
    <name type="scientific">Cryptosporangium phraense</name>
    <dbReference type="NCBI Taxonomy" id="2593070"/>
    <lineage>
        <taxon>Bacteria</taxon>
        <taxon>Bacillati</taxon>
        <taxon>Actinomycetota</taxon>
        <taxon>Actinomycetes</taxon>
        <taxon>Cryptosporangiales</taxon>
        <taxon>Cryptosporangiaceae</taxon>
        <taxon>Cryptosporangium</taxon>
    </lineage>
</organism>
<sequence length="84" mass="9173">MATATADRRILTVPSWATTVGCFYIENPGRHEGRVEVGSETVATMTARSISASTQLGRRVHVFDDHGRSTGYALDGEWHPAVTR</sequence>
<name>A0A545ASQ5_9ACTN</name>
<dbReference type="EMBL" id="VIRS01000009">
    <property type="protein sequence ID" value="TQS44333.1"/>
    <property type="molecule type" value="Genomic_DNA"/>
</dbReference>
<dbReference type="AlphaFoldDB" id="A0A545ASQ5"/>
<dbReference type="InParanoid" id="A0A545ASQ5"/>
<evidence type="ECO:0000313" key="1">
    <source>
        <dbReference type="EMBL" id="TQS44333.1"/>
    </source>
</evidence>
<accession>A0A545ASQ5</accession>
<dbReference type="RefSeq" id="WP_142705324.1">
    <property type="nucleotide sequence ID" value="NZ_VIRS01000009.1"/>
</dbReference>
<evidence type="ECO:0000313" key="2">
    <source>
        <dbReference type="Proteomes" id="UP000317982"/>
    </source>
</evidence>
<reference evidence="1 2" key="1">
    <citation type="submission" date="2019-07" db="EMBL/GenBank/DDBJ databases">
        <title>Cryptosporangium phraense sp. nov., isolated from plant litter.</title>
        <authorList>
            <person name="Suriyachadkun C."/>
        </authorList>
    </citation>
    <scope>NUCLEOTIDE SEQUENCE [LARGE SCALE GENOMIC DNA]</scope>
    <source>
        <strain evidence="1 2">A-T 5661</strain>
    </source>
</reference>
<keyword evidence="2" id="KW-1185">Reference proteome</keyword>
<proteinExistence type="predicted"/>
<comment type="caution">
    <text evidence="1">The sequence shown here is derived from an EMBL/GenBank/DDBJ whole genome shotgun (WGS) entry which is preliminary data.</text>
</comment>
<protein>
    <submittedName>
        <fullName evidence="1">Uncharacterized protein</fullName>
    </submittedName>
</protein>